<dbReference type="SUPFAM" id="SSF53335">
    <property type="entry name" value="S-adenosyl-L-methionine-dependent methyltransferases"/>
    <property type="match status" value="1"/>
</dbReference>
<protein>
    <submittedName>
        <fullName evidence="5">Hemolysin A</fullName>
    </submittedName>
</protein>
<gene>
    <name evidence="5" type="primary">tlyA</name>
    <name evidence="5" type="ORF">JEOPIN946_01114</name>
</gene>
<dbReference type="Proteomes" id="UP000588186">
    <property type="component" value="Unassembled WGS sequence"/>
</dbReference>
<evidence type="ECO:0000256" key="3">
    <source>
        <dbReference type="PROSITE-ProRule" id="PRU00182"/>
    </source>
</evidence>
<dbReference type="InterPro" id="IPR004538">
    <property type="entry name" value="Hemolysin_A/TlyA"/>
</dbReference>
<organism evidence="5 6">
    <name type="scientific">Phocicoccus pinnipedialis</name>
    <dbReference type="NCBI Taxonomy" id="110845"/>
    <lineage>
        <taxon>Bacteria</taxon>
        <taxon>Bacillati</taxon>
        <taxon>Bacillota</taxon>
        <taxon>Bacilli</taxon>
        <taxon>Bacillales</taxon>
        <taxon>Salinicoccaceae</taxon>
        <taxon>Phocicoccus</taxon>
    </lineage>
</organism>
<dbReference type="GO" id="GO:0003723">
    <property type="term" value="F:RNA binding"/>
    <property type="evidence" value="ECO:0007669"/>
    <property type="project" value="UniProtKB-KW"/>
</dbReference>
<comment type="caution">
    <text evidence="5">The sequence shown here is derived from an EMBL/GenBank/DDBJ whole genome shotgun (WGS) entry which is preliminary data.</text>
</comment>
<keyword evidence="1 3" id="KW-0694">RNA-binding</keyword>
<dbReference type="Gene3D" id="3.40.50.150">
    <property type="entry name" value="Vaccinia Virus protein VP39"/>
    <property type="match status" value="1"/>
</dbReference>
<evidence type="ECO:0000256" key="1">
    <source>
        <dbReference type="ARBA" id="ARBA00022884"/>
    </source>
</evidence>
<dbReference type="RefSeq" id="WP_186077607.1">
    <property type="nucleotide sequence ID" value="NZ_CAJEWB010000010.1"/>
</dbReference>
<dbReference type="NCBIfam" id="TIGR00478">
    <property type="entry name" value="tly"/>
    <property type="match status" value="1"/>
</dbReference>
<dbReference type="PANTHER" id="PTHR32319:SF0">
    <property type="entry name" value="BACTERIAL HEMOLYSIN-LIKE PROTEIN"/>
    <property type="match status" value="1"/>
</dbReference>
<dbReference type="PANTHER" id="PTHR32319">
    <property type="entry name" value="BACTERIAL HEMOLYSIN-LIKE PROTEIN"/>
    <property type="match status" value="1"/>
</dbReference>
<sequence>MKKNKTRADLYLYEHFNLGTIEDIRRLIMAGKVLNNNTPVYKPSDIIVEETANIRFKNIKEFVSRGGLKLREAILVFNLDINDKVIVDIGSSTGGFTDCALAHGARLVYAVDVGTNQLDYSLRVDERVIVLEQTNFKDITDEIRELPNTITIDVSFTSIIPILRHIKALWNHNYEVIALIKPQFESYLEEREQDGIIRSKETQKLTIERVVDECAFIGFSTYQIIESPIKGTKGNTEFLLHIINDDNNNKLTNEEITAIF</sequence>
<dbReference type="InterPro" id="IPR036986">
    <property type="entry name" value="S4_RNA-bd_sf"/>
</dbReference>
<dbReference type="GO" id="GO:0008168">
    <property type="term" value="F:methyltransferase activity"/>
    <property type="evidence" value="ECO:0007669"/>
    <property type="project" value="InterPro"/>
</dbReference>
<evidence type="ECO:0000313" key="6">
    <source>
        <dbReference type="Proteomes" id="UP000588186"/>
    </source>
</evidence>
<dbReference type="CDD" id="cd00165">
    <property type="entry name" value="S4"/>
    <property type="match status" value="1"/>
</dbReference>
<dbReference type="Pfam" id="PF01728">
    <property type="entry name" value="FtsJ"/>
    <property type="match status" value="1"/>
</dbReference>
<evidence type="ECO:0000313" key="5">
    <source>
        <dbReference type="EMBL" id="CAD2075867.1"/>
    </source>
</evidence>
<keyword evidence="6" id="KW-1185">Reference proteome</keyword>
<comment type="similarity">
    <text evidence="2">Belongs to the TlyA family.</text>
</comment>
<dbReference type="PROSITE" id="PS50889">
    <property type="entry name" value="S4"/>
    <property type="match status" value="1"/>
</dbReference>
<dbReference type="InterPro" id="IPR047048">
    <property type="entry name" value="TlyA"/>
</dbReference>
<feature type="domain" description="Ribosomal RNA methyltransferase FtsJ" evidence="4">
    <location>
        <begin position="62"/>
        <end position="241"/>
    </location>
</feature>
<dbReference type="GO" id="GO:0032259">
    <property type="term" value="P:methylation"/>
    <property type="evidence" value="ECO:0007669"/>
    <property type="project" value="InterPro"/>
</dbReference>
<accession>A0A6V7RE96</accession>
<dbReference type="PIRSF" id="PIRSF005578">
    <property type="entry name" value="TlyA"/>
    <property type="match status" value="1"/>
</dbReference>
<name>A0A6V7RE96_9BACL</name>
<dbReference type="InterPro" id="IPR029063">
    <property type="entry name" value="SAM-dependent_MTases_sf"/>
</dbReference>
<proteinExistence type="inferred from homology"/>
<evidence type="ECO:0000259" key="4">
    <source>
        <dbReference type="Pfam" id="PF01728"/>
    </source>
</evidence>
<dbReference type="EMBL" id="CAJEWB010000010">
    <property type="protein sequence ID" value="CAD2075867.1"/>
    <property type="molecule type" value="Genomic_DNA"/>
</dbReference>
<evidence type="ECO:0000256" key="2">
    <source>
        <dbReference type="ARBA" id="ARBA00029460"/>
    </source>
</evidence>
<dbReference type="InterPro" id="IPR002877">
    <property type="entry name" value="RNA_MeTrfase_FtsJ_dom"/>
</dbReference>
<dbReference type="AlphaFoldDB" id="A0A6V7RE96"/>
<reference evidence="5 6" key="1">
    <citation type="submission" date="2020-07" db="EMBL/GenBank/DDBJ databases">
        <authorList>
            <person name="Criscuolo A."/>
        </authorList>
    </citation>
    <scope>NUCLEOTIDE SEQUENCE [LARGE SCALE GENOMIC DNA]</scope>
    <source>
        <strain evidence="5">CIP107946</strain>
    </source>
</reference>
<dbReference type="Gene3D" id="3.10.290.10">
    <property type="entry name" value="RNA-binding S4 domain"/>
    <property type="match status" value="1"/>
</dbReference>